<organism evidence="2 3">
    <name type="scientific">Candidatus Onthousia excrementipullorum</name>
    <dbReference type="NCBI Taxonomy" id="2840884"/>
    <lineage>
        <taxon>Bacteria</taxon>
        <taxon>Bacillati</taxon>
        <taxon>Bacillota</taxon>
        <taxon>Bacilli</taxon>
        <taxon>Candidatus Onthousia</taxon>
    </lineage>
</organism>
<dbReference type="Gene3D" id="3.40.30.10">
    <property type="entry name" value="Glutaredoxin"/>
    <property type="match status" value="1"/>
</dbReference>
<gene>
    <name evidence="2" type="ORF">IAB38_01095</name>
</gene>
<dbReference type="Pfam" id="PF13192">
    <property type="entry name" value="Thioredoxin_3"/>
    <property type="match status" value="1"/>
</dbReference>
<accession>A0A9D1DTM0</accession>
<sequence>MKILKNLSKVERELDMEFNIEKIDSTYKKKYNINVIPALMIEDKVVSTGNVLTDREIKNYVKELV</sequence>
<evidence type="ECO:0000313" key="2">
    <source>
        <dbReference type="EMBL" id="HIR58624.1"/>
    </source>
</evidence>
<evidence type="ECO:0000313" key="3">
    <source>
        <dbReference type="Proteomes" id="UP000824232"/>
    </source>
</evidence>
<dbReference type="InterPro" id="IPR012336">
    <property type="entry name" value="Thioredoxin-like_fold"/>
</dbReference>
<feature type="domain" description="Thioredoxin-like fold" evidence="1">
    <location>
        <begin position="3"/>
        <end position="61"/>
    </location>
</feature>
<name>A0A9D1DTM0_9FIRM</name>
<protein>
    <submittedName>
        <fullName evidence="2">Thioredoxin family protein</fullName>
    </submittedName>
</protein>
<reference evidence="2" key="1">
    <citation type="submission" date="2020-10" db="EMBL/GenBank/DDBJ databases">
        <authorList>
            <person name="Gilroy R."/>
        </authorList>
    </citation>
    <scope>NUCLEOTIDE SEQUENCE</scope>
    <source>
        <strain evidence="2">CHK184-20233</strain>
    </source>
</reference>
<dbReference type="InterPro" id="IPR036249">
    <property type="entry name" value="Thioredoxin-like_sf"/>
</dbReference>
<comment type="caution">
    <text evidence="2">The sequence shown here is derived from an EMBL/GenBank/DDBJ whole genome shotgun (WGS) entry which is preliminary data.</text>
</comment>
<dbReference type="Proteomes" id="UP000824232">
    <property type="component" value="Unassembled WGS sequence"/>
</dbReference>
<evidence type="ECO:0000259" key="1">
    <source>
        <dbReference type="Pfam" id="PF13192"/>
    </source>
</evidence>
<proteinExistence type="predicted"/>
<dbReference type="AlphaFoldDB" id="A0A9D1DTM0"/>
<dbReference type="EMBL" id="DVHC01000013">
    <property type="protein sequence ID" value="HIR58624.1"/>
    <property type="molecule type" value="Genomic_DNA"/>
</dbReference>
<reference evidence="2" key="2">
    <citation type="journal article" date="2021" name="PeerJ">
        <title>Extensive microbial diversity within the chicken gut microbiome revealed by metagenomics and culture.</title>
        <authorList>
            <person name="Gilroy R."/>
            <person name="Ravi A."/>
            <person name="Getino M."/>
            <person name="Pursley I."/>
            <person name="Horton D.L."/>
            <person name="Alikhan N.F."/>
            <person name="Baker D."/>
            <person name="Gharbi K."/>
            <person name="Hall N."/>
            <person name="Watson M."/>
            <person name="Adriaenssens E.M."/>
            <person name="Foster-Nyarko E."/>
            <person name="Jarju S."/>
            <person name="Secka A."/>
            <person name="Antonio M."/>
            <person name="Oren A."/>
            <person name="Chaudhuri R.R."/>
            <person name="La Ragione R."/>
            <person name="Hildebrand F."/>
            <person name="Pallen M.J."/>
        </authorList>
    </citation>
    <scope>NUCLEOTIDE SEQUENCE</scope>
    <source>
        <strain evidence="2">CHK184-20233</strain>
    </source>
</reference>
<dbReference type="SUPFAM" id="SSF52833">
    <property type="entry name" value="Thioredoxin-like"/>
    <property type="match status" value="1"/>
</dbReference>